<dbReference type="GO" id="GO:0005737">
    <property type="term" value="C:cytoplasm"/>
    <property type="evidence" value="ECO:0007669"/>
    <property type="project" value="UniProtKB-SubCell"/>
</dbReference>
<proteinExistence type="inferred from homology"/>
<dbReference type="EMBL" id="CP017151">
    <property type="protein sequence ID" value="AOR74886.1"/>
    <property type="molecule type" value="Genomic_DNA"/>
</dbReference>
<gene>
    <name evidence="17" type="primary">murD</name>
    <name evidence="22" type="ORF">LACFE_CDS1436</name>
</gene>
<dbReference type="Gene3D" id="3.40.1190.10">
    <property type="entry name" value="Mur-like, catalytic domain"/>
    <property type="match status" value="1"/>
</dbReference>
<dbReference type="GO" id="GO:0005524">
    <property type="term" value="F:ATP binding"/>
    <property type="evidence" value="ECO:0007669"/>
    <property type="project" value="UniProtKB-UniRule"/>
</dbReference>
<evidence type="ECO:0000256" key="18">
    <source>
        <dbReference type="RuleBase" id="RU003664"/>
    </source>
</evidence>
<evidence type="ECO:0000256" key="9">
    <source>
        <dbReference type="ARBA" id="ARBA00022741"/>
    </source>
</evidence>
<evidence type="ECO:0000256" key="2">
    <source>
        <dbReference type="ARBA" id="ARBA00004496"/>
    </source>
</evidence>
<evidence type="ECO:0000259" key="20">
    <source>
        <dbReference type="Pfam" id="PF02875"/>
    </source>
</evidence>
<evidence type="ECO:0000256" key="14">
    <source>
        <dbReference type="ARBA" id="ARBA00030398"/>
    </source>
</evidence>
<keyword evidence="17 18" id="KW-0132">Cell division</keyword>
<keyword evidence="19" id="KW-1133">Transmembrane helix</keyword>
<evidence type="ECO:0000256" key="17">
    <source>
        <dbReference type="HAMAP-Rule" id="MF_00639"/>
    </source>
</evidence>
<dbReference type="PATRIC" id="fig|1613.112.peg.1502"/>
<feature type="domain" description="Mur ligase C-terminal" evidence="20">
    <location>
        <begin position="322"/>
        <end position="435"/>
    </location>
</feature>
<evidence type="ECO:0000256" key="13">
    <source>
        <dbReference type="ARBA" id="ARBA00023316"/>
    </source>
</evidence>
<evidence type="ECO:0000256" key="11">
    <source>
        <dbReference type="ARBA" id="ARBA00022960"/>
    </source>
</evidence>
<evidence type="ECO:0000256" key="6">
    <source>
        <dbReference type="ARBA" id="ARBA00015655"/>
    </source>
</evidence>
<comment type="subcellular location">
    <subcellularLocation>
        <location evidence="2 17 18">Cytoplasm</location>
    </subcellularLocation>
</comment>
<dbReference type="NCBIfam" id="TIGR01087">
    <property type="entry name" value="murD"/>
    <property type="match status" value="1"/>
</dbReference>
<evidence type="ECO:0000259" key="21">
    <source>
        <dbReference type="Pfam" id="PF08245"/>
    </source>
</evidence>
<keyword evidence="19" id="KW-0472">Membrane</keyword>
<sequence length="466" mass="51190">MDEFEVRIVKQINDYKGKRVLVLGFGISGLNAAYLLQKLGATVVANDQQVPKDPRVVADLEGAGITAVTGSNPLSLAEEGFDLVVKNPGIPYDTPLVAAFVKKGTPIITELELGYQVFAGHLISVTGSNGKTTTTTLIEQMVAMGNPHRVEYAGNIGVSFSKVAEELGPDDTIVTEASSFQLLGAPTYRPHIAVITNIFANHLDYHKTRQNYIDAKLGITRNQTKDDYLVINWDKEEWQKLAKRTNATVVPFSRLAKSQEGAYQKGGDLYWRQERIMAAKDVVLIGPQNVENALAAIAAAKLSGVANEAIVRVLTTFTGVRHRLQYVLDYEGRRFYNDSKSTDIEATEVALQGFEQPVILLAGGLDRGYTFERLVPYFREHVKALIVFGESKDKMKAAGEQAGVKTIVESTDAVTAVPEAWRLSEPGDVILLSPANASWDQFPNFEVRGDRFIEAVEQLTGKKEEN</sequence>
<evidence type="ECO:0000256" key="7">
    <source>
        <dbReference type="ARBA" id="ARBA00022490"/>
    </source>
</evidence>
<evidence type="ECO:0000256" key="1">
    <source>
        <dbReference type="ARBA" id="ARBA00002734"/>
    </source>
</evidence>
<dbReference type="SUPFAM" id="SSF51984">
    <property type="entry name" value="MurCD N-terminal domain"/>
    <property type="match status" value="1"/>
</dbReference>
<evidence type="ECO:0000256" key="5">
    <source>
        <dbReference type="ARBA" id="ARBA00012212"/>
    </source>
</evidence>
<keyword evidence="10 17" id="KW-0067">ATP-binding</keyword>
<evidence type="ECO:0000256" key="3">
    <source>
        <dbReference type="ARBA" id="ARBA00004752"/>
    </source>
</evidence>
<dbReference type="InterPro" id="IPR005762">
    <property type="entry name" value="MurD"/>
</dbReference>
<dbReference type="InterPro" id="IPR036565">
    <property type="entry name" value="Mur-like_cat_sf"/>
</dbReference>
<keyword evidence="17 18" id="KW-0131">Cell cycle</keyword>
<dbReference type="GO" id="GO:0008764">
    <property type="term" value="F:UDP-N-acetylmuramoylalanine-D-glutamate ligase activity"/>
    <property type="evidence" value="ECO:0007669"/>
    <property type="project" value="UniProtKB-UniRule"/>
</dbReference>
<dbReference type="InterPro" id="IPR013221">
    <property type="entry name" value="Mur_ligase_cen"/>
</dbReference>
<evidence type="ECO:0000256" key="16">
    <source>
        <dbReference type="ARBA" id="ARBA00047632"/>
    </source>
</evidence>
<dbReference type="EC" id="6.3.2.9" evidence="5 17"/>
<dbReference type="SUPFAM" id="SSF53244">
    <property type="entry name" value="MurD-like peptide ligases, peptide-binding domain"/>
    <property type="match status" value="1"/>
</dbReference>
<evidence type="ECO:0000256" key="8">
    <source>
        <dbReference type="ARBA" id="ARBA00022598"/>
    </source>
</evidence>
<evidence type="ECO:0000256" key="10">
    <source>
        <dbReference type="ARBA" id="ARBA00022840"/>
    </source>
</evidence>
<dbReference type="GO" id="GO:0008360">
    <property type="term" value="P:regulation of cell shape"/>
    <property type="evidence" value="ECO:0007669"/>
    <property type="project" value="UniProtKB-KW"/>
</dbReference>
<comment type="catalytic activity">
    <reaction evidence="16 17 18">
        <text>UDP-N-acetyl-alpha-D-muramoyl-L-alanine + D-glutamate + ATP = UDP-N-acetyl-alpha-D-muramoyl-L-alanyl-D-glutamate + ADP + phosphate + H(+)</text>
        <dbReference type="Rhea" id="RHEA:16429"/>
        <dbReference type="ChEBI" id="CHEBI:15378"/>
        <dbReference type="ChEBI" id="CHEBI:29986"/>
        <dbReference type="ChEBI" id="CHEBI:30616"/>
        <dbReference type="ChEBI" id="CHEBI:43474"/>
        <dbReference type="ChEBI" id="CHEBI:83898"/>
        <dbReference type="ChEBI" id="CHEBI:83900"/>
        <dbReference type="ChEBI" id="CHEBI:456216"/>
        <dbReference type="EC" id="6.3.2.9"/>
    </reaction>
</comment>
<organism evidence="22 23">
    <name type="scientific">Limosilactobacillus fermentum</name>
    <name type="common">Lactobacillus fermentum</name>
    <dbReference type="NCBI Taxonomy" id="1613"/>
    <lineage>
        <taxon>Bacteria</taxon>
        <taxon>Bacillati</taxon>
        <taxon>Bacillota</taxon>
        <taxon>Bacilli</taxon>
        <taxon>Lactobacillales</taxon>
        <taxon>Lactobacillaceae</taxon>
        <taxon>Limosilactobacillus</taxon>
    </lineage>
</organism>
<protein>
    <recommendedName>
        <fullName evidence="6 17">UDP-N-acetylmuramoylalanine--D-glutamate ligase</fullName>
        <ecNumber evidence="5 17">6.3.2.9</ecNumber>
    </recommendedName>
    <alternativeName>
        <fullName evidence="15 17">D-glutamic acid-adding enzyme</fullName>
    </alternativeName>
    <alternativeName>
        <fullName evidence="14 17">UDP-N-acetylmuramoyl-L-alanyl-D-glutamate synthetase</fullName>
    </alternativeName>
</protein>
<dbReference type="AlphaFoldDB" id="A0A1D7ZYD6"/>
<evidence type="ECO:0000313" key="22">
    <source>
        <dbReference type="EMBL" id="AOR74886.1"/>
    </source>
</evidence>
<dbReference type="PANTHER" id="PTHR43692:SF1">
    <property type="entry name" value="UDP-N-ACETYLMURAMOYLALANINE--D-GLUTAMATE LIGASE"/>
    <property type="match status" value="1"/>
</dbReference>
<dbReference type="InterPro" id="IPR036615">
    <property type="entry name" value="Mur_ligase_C_dom_sf"/>
</dbReference>
<dbReference type="GO" id="GO:0071555">
    <property type="term" value="P:cell wall organization"/>
    <property type="evidence" value="ECO:0007669"/>
    <property type="project" value="UniProtKB-KW"/>
</dbReference>
<keyword evidence="11 17" id="KW-0133">Cell shape</keyword>
<evidence type="ECO:0000256" key="12">
    <source>
        <dbReference type="ARBA" id="ARBA00022984"/>
    </source>
</evidence>
<keyword evidence="7 17" id="KW-0963">Cytoplasm</keyword>
<comment type="pathway">
    <text evidence="3 17 18">Cell wall biogenesis; peptidoglycan biosynthesis.</text>
</comment>
<feature type="binding site" evidence="17">
    <location>
        <begin position="127"/>
        <end position="133"/>
    </location>
    <ligand>
        <name>ATP</name>
        <dbReference type="ChEBI" id="CHEBI:30616"/>
    </ligand>
</feature>
<dbReference type="Gene3D" id="3.40.50.720">
    <property type="entry name" value="NAD(P)-binding Rossmann-like Domain"/>
    <property type="match status" value="1"/>
</dbReference>
<name>A0A1D7ZYD6_LIMFE</name>
<dbReference type="Pfam" id="PF02875">
    <property type="entry name" value="Mur_ligase_C"/>
    <property type="match status" value="1"/>
</dbReference>
<dbReference type="GO" id="GO:0051301">
    <property type="term" value="P:cell division"/>
    <property type="evidence" value="ECO:0007669"/>
    <property type="project" value="UniProtKB-KW"/>
</dbReference>
<dbReference type="HAMAP" id="MF_00639">
    <property type="entry name" value="MurD"/>
    <property type="match status" value="1"/>
</dbReference>
<dbReference type="Proteomes" id="UP000094714">
    <property type="component" value="Chromosome"/>
</dbReference>
<dbReference type="UniPathway" id="UPA00219"/>
<accession>A0A1D7ZYD6</accession>
<keyword evidence="12 17" id="KW-0573">Peptidoglycan synthesis</keyword>
<dbReference type="SUPFAM" id="SSF53623">
    <property type="entry name" value="MurD-like peptide ligases, catalytic domain"/>
    <property type="match status" value="1"/>
</dbReference>
<dbReference type="Gene3D" id="3.90.190.20">
    <property type="entry name" value="Mur ligase, C-terminal domain"/>
    <property type="match status" value="1"/>
</dbReference>
<dbReference type="InterPro" id="IPR004101">
    <property type="entry name" value="Mur_ligase_C"/>
</dbReference>
<evidence type="ECO:0000256" key="19">
    <source>
        <dbReference type="SAM" id="Phobius"/>
    </source>
</evidence>
<keyword evidence="9 17" id="KW-0547">Nucleotide-binding</keyword>
<feature type="domain" description="Mur ligase central" evidence="21">
    <location>
        <begin position="125"/>
        <end position="300"/>
    </location>
</feature>
<comment type="similarity">
    <text evidence="4 17">Belongs to the MurCDEF family.</text>
</comment>
<dbReference type="GO" id="GO:0009252">
    <property type="term" value="P:peptidoglycan biosynthetic process"/>
    <property type="evidence" value="ECO:0007669"/>
    <property type="project" value="UniProtKB-UniRule"/>
</dbReference>
<feature type="transmembrane region" description="Helical" evidence="19">
    <location>
        <begin position="20"/>
        <end position="36"/>
    </location>
</feature>
<dbReference type="Pfam" id="PF21799">
    <property type="entry name" value="MurD-like_N"/>
    <property type="match status" value="1"/>
</dbReference>
<evidence type="ECO:0000256" key="4">
    <source>
        <dbReference type="ARBA" id="ARBA00010416"/>
    </source>
</evidence>
<evidence type="ECO:0000256" key="15">
    <source>
        <dbReference type="ARBA" id="ARBA00032324"/>
    </source>
</evidence>
<keyword evidence="13 17" id="KW-0961">Cell wall biogenesis/degradation</keyword>
<comment type="function">
    <text evidence="1 17 18">Cell wall formation. Catalyzes the addition of glutamate to the nucleotide precursor UDP-N-acetylmuramoyl-L-alanine (UMA).</text>
</comment>
<reference evidence="22 23" key="1">
    <citation type="submission" date="2016-09" db="EMBL/GenBank/DDBJ databases">
        <title>Genome Sequence of the Lactobacillus fermentum strain NCC2970 (CNCM I-5068).</title>
        <authorList>
            <person name="Barretto C."/>
            <person name="Ngom-Bru C."/>
            <person name="Genevaz A."/>
            <person name="Fournier C."/>
            <person name="Moine D."/>
            <person name="Kassam M."/>
            <person name="Iltis A."/>
            <person name="Sagory-Zalkind P."/>
            <person name="Faucherand G."/>
            <person name="Descombes P."/>
            <person name="Duboux S."/>
        </authorList>
    </citation>
    <scope>NUCLEOTIDE SEQUENCE [LARGE SCALE GENOMIC DNA]</scope>
    <source>
        <strain evidence="22 23">NCC2970</strain>
    </source>
</reference>
<dbReference type="Pfam" id="PF08245">
    <property type="entry name" value="Mur_ligase_M"/>
    <property type="match status" value="1"/>
</dbReference>
<dbReference type="PANTHER" id="PTHR43692">
    <property type="entry name" value="UDP-N-ACETYLMURAMOYLALANINE--D-GLUTAMATE LIGASE"/>
    <property type="match status" value="1"/>
</dbReference>
<keyword evidence="8 17" id="KW-0436">Ligase</keyword>
<keyword evidence="19" id="KW-0812">Transmembrane</keyword>
<evidence type="ECO:0000313" key="23">
    <source>
        <dbReference type="Proteomes" id="UP000094714"/>
    </source>
</evidence>